<organism evidence="6 7">
    <name type="scientific">Candidatus Portnoybacteria bacterium CG_4_10_14_0_2_um_filter_39_11</name>
    <dbReference type="NCBI Taxonomy" id="1974797"/>
    <lineage>
        <taxon>Bacteria</taxon>
        <taxon>Candidatus Portnoyibacteriota</taxon>
    </lineage>
</organism>
<keyword evidence="4" id="KW-0238">DNA-binding</keyword>
<comment type="function">
    <text evidence="1">Required for the transposition of the insertion element.</text>
</comment>
<proteinExistence type="inferred from homology"/>
<protein>
    <recommendedName>
        <fullName evidence="8">Mutator family transposase</fullName>
    </recommendedName>
</protein>
<evidence type="ECO:0000256" key="2">
    <source>
        <dbReference type="ARBA" id="ARBA00010961"/>
    </source>
</evidence>
<dbReference type="Proteomes" id="UP000231071">
    <property type="component" value="Unassembled WGS sequence"/>
</dbReference>
<gene>
    <name evidence="6" type="ORF">COY09_02565</name>
</gene>
<reference evidence="7" key="1">
    <citation type="submission" date="2017-09" db="EMBL/GenBank/DDBJ databases">
        <title>Depth-based differentiation of microbial function through sediment-hosted aquifers and enrichment of novel symbionts in the deep terrestrial subsurface.</title>
        <authorList>
            <person name="Probst A.J."/>
            <person name="Ladd B."/>
            <person name="Jarett J.K."/>
            <person name="Geller-Mcgrath D.E."/>
            <person name="Sieber C.M.K."/>
            <person name="Emerson J.B."/>
            <person name="Anantharaman K."/>
            <person name="Thomas B.C."/>
            <person name="Malmstrom R."/>
            <person name="Stieglmeier M."/>
            <person name="Klingl A."/>
            <person name="Woyke T."/>
            <person name="Ryan C.M."/>
            <person name="Banfield J.F."/>
        </authorList>
    </citation>
    <scope>NUCLEOTIDE SEQUENCE [LARGE SCALE GENOMIC DNA]</scope>
</reference>
<evidence type="ECO:0000256" key="4">
    <source>
        <dbReference type="ARBA" id="ARBA00023125"/>
    </source>
</evidence>
<dbReference type="InterPro" id="IPR001207">
    <property type="entry name" value="Transposase_mutator"/>
</dbReference>
<dbReference type="AlphaFoldDB" id="A0A2M7UH87"/>
<keyword evidence="5" id="KW-0233">DNA recombination</keyword>
<dbReference type="Pfam" id="PF00872">
    <property type="entry name" value="Transposase_mut"/>
    <property type="match status" value="1"/>
</dbReference>
<accession>A0A2M7UH87</accession>
<dbReference type="GO" id="GO:0003677">
    <property type="term" value="F:DNA binding"/>
    <property type="evidence" value="ECO:0007669"/>
    <property type="project" value="UniProtKB-KW"/>
</dbReference>
<dbReference type="GO" id="GO:0006313">
    <property type="term" value="P:DNA transposition"/>
    <property type="evidence" value="ECO:0007669"/>
    <property type="project" value="InterPro"/>
</dbReference>
<keyword evidence="3" id="KW-0815">Transposition</keyword>
<comment type="similarity">
    <text evidence="2">Belongs to the transposase mutator family.</text>
</comment>
<evidence type="ECO:0000256" key="1">
    <source>
        <dbReference type="ARBA" id="ARBA00002190"/>
    </source>
</evidence>
<dbReference type="EMBL" id="PFOI01000043">
    <property type="protein sequence ID" value="PIZ70604.1"/>
    <property type="molecule type" value="Genomic_DNA"/>
</dbReference>
<comment type="caution">
    <text evidence="6">The sequence shown here is derived from an EMBL/GenBank/DDBJ whole genome shotgun (WGS) entry which is preliminary data.</text>
</comment>
<evidence type="ECO:0000313" key="6">
    <source>
        <dbReference type="EMBL" id="PIZ70604.1"/>
    </source>
</evidence>
<evidence type="ECO:0000256" key="3">
    <source>
        <dbReference type="ARBA" id="ARBA00022578"/>
    </source>
</evidence>
<name>A0A2M7UH87_9BACT</name>
<sequence>MRTMCFYGEKKLNSIIHFWLHQEPPHSRIDLKQSKHLIFDGTYFKKTNCLILLIDDADNKIIGSDYIRRENYYSAFTIFSKLKQQGLNPESLTTDGNTAVLRATNTIWPRIITQRCLVHVQRQGLSWLRRKPKLEAAVKLRELLLFLTAIKSEKDKKEFIRRFNAWEKEFGKQVLALPRHDKVFSDLQATRSLIIHALPDMFHYLNDPSIPATTNKLEGIFSQLKQNLNHHKGLRKSNRLKYFKWYIYFKNE</sequence>
<evidence type="ECO:0000313" key="7">
    <source>
        <dbReference type="Proteomes" id="UP000231071"/>
    </source>
</evidence>
<evidence type="ECO:0000256" key="5">
    <source>
        <dbReference type="ARBA" id="ARBA00023172"/>
    </source>
</evidence>
<dbReference type="GO" id="GO:0004803">
    <property type="term" value="F:transposase activity"/>
    <property type="evidence" value="ECO:0007669"/>
    <property type="project" value="InterPro"/>
</dbReference>
<evidence type="ECO:0008006" key="8">
    <source>
        <dbReference type="Google" id="ProtNLM"/>
    </source>
</evidence>